<gene>
    <name evidence="2" type="ORF">DIZ78_03150</name>
</gene>
<proteinExistence type="predicted"/>
<evidence type="ECO:0000313" key="3">
    <source>
        <dbReference type="Proteomes" id="UP000254771"/>
    </source>
</evidence>
<keyword evidence="3" id="KW-1185">Reference proteome</keyword>
<name>A0A370DR59_9GAMM</name>
<evidence type="ECO:0000313" key="2">
    <source>
        <dbReference type="EMBL" id="RDH87579.1"/>
    </source>
</evidence>
<dbReference type="EMBL" id="QFXE01000005">
    <property type="protein sequence ID" value="RDH87579.1"/>
    <property type="molecule type" value="Genomic_DNA"/>
</dbReference>
<dbReference type="Proteomes" id="UP000254771">
    <property type="component" value="Unassembled WGS sequence"/>
</dbReference>
<comment type="caution">
    <text evidence="2">The sequence shown here is derived from an EMBL/GenBank/DDBJ whole genome shotgun (WGS) entry which is preliminary data.</text>
</comment>
<evidence type="ECO:0000256" key="1">
    <source>
        <dbReference type="SAM" id="SignalP"/>
    </source>
</evidence>
<organism evidence="2 3">
    <name type="scientific">endosymbiont of Escarpia spicata</name>
    <dbReference type="NCBI Taxonomy" id="2200908"/>
    <lineage>
        <taxon>Bacteria</taxon>
        <taxon>Pseudomonadati</taxon>
        <taxon>Pseudomonadota</taxon>
        <taxon>Gammaproteobacteria</taxon>
        <taxon>sulfur-oxidizing symbionts</taxon>
    </lineage>
</organism>
<reference evidence="2 3" key="1">
    <citation type="journal article" date="2018" name="ISME J.">
        <title>Endosymbiont genomes yield clues of tubeworm success.</title>
        <authorList>
            <person name="Li Y."/>
            <person name="Liles M.R."/>
            <person name="Halanych K.M."/>
        </authorList>
    </citation>
    <scope>NUCLEOTIDE SEQUENCE [LARGE SCALE GENOMIC DNA]</scope>
    <source>
        <strain evidence="2">A1462</strain>
    </source>
</reference>
<keyword evidence="1" id="KW-0732">Signal</keyword>
<sequence>MGKIVAVFVLLSAMAAPAFSASYYLVESTFRDAGCDSFKTKLLAAMEGQEIYVGWCSALENYLLVVECGFADCRVMRKNQDKKIHGLERRW</sequence>
<feature type="chain" id="PRO_5016869283" evidence="1">
    <location>
        <begin position="21"/>
        <end position="91"/>
    </location>
</feature>
<dbReference type="AlphaFoldDB" id="A0A370DR59"/>
<protein>
    <submittedName>
        <fullName evidence="2">Uncharacterized protein</fullName>
    </submittedName>
</protein>
<feature type="signal peptide" evidence="1">
    <location>
        <begin position="1"/>
        <end position="20"/>
    </location>
</feature>
<accession>A0A370DR59</accession>